<organism evidence="1 2">
    <name type="scientific">Agaribacillus aureus</name>
    <dbReference type="NCBI Taxonomy" id="3051825"/>
    <lineage>
        <taxon>Bacteria</taxon>
        <taxon>Pseudomonadati</taxon>
        <taxon>Bacteroidota</taxon>
        <taxon>Cytophagia</taxon>
        <taxon>Cytophagales</taxon>
        <taxon>Splendidivirgaceae</taxon>
        <taxon>Agaribacillus</taxon>
    </lineage>
</organism>
<protein>
    <recommendedName>
        <fullName evidence="3">DUF5050 domain-containing protein</fullName>
    </recommendedName>
</protein>
<dbReference type="SUPFAM" id="SSF63825">
    <property type="entry name" value="YWTD domain"/>
    <property type="match status" value="1"/>
</dbReference>
<accession>A0ABT8LEA5</accession>
<name>A0ABT8LEA5_9BACT</name>
<proteinExistence type="predicted"/>
<dbReference type="InterPro" id="IPR011042">
    <property type="entry name" value="6-blade_b-propeller_TolB-like"/>
</dbReference>
<dbReference type="EMBL" id="JAUJEB010000007">
    <property type="protein sequence ID" value="MDN5216082.1"/>
    <property type="molecule type" value="Genomic_DNA"/>
</dbReference>
<reference evidence="1" key="1">
    <citation type="submission" date="2023-06" db="EMBL/GenBank/DDBJ databases">
        <title>Genomic of Agaribacillus aureum.</title>
        <authorList>
            <person name="Wang G."/>
        </authorList>
    </citation>
    <scope>NUCLEOTIDE SEQUENCE</scope>
    <source>
        <strain evidence="1">BMA12</strain>
    </source>
</reference>
<evidence type="ECO:0000313" key="2">
    <source>
        <dbReference type="Proteomes" id="UP001172083"/>
    </source>
</evidence>
<sequence length="299" mass="33861">METKNAILLLLGLCFSCNNDDSADPIVEELNEPEHIKTLDFSSSIDYEAVIEDFDVKNGYLYFDYKLRIYKLNLNSESPLAEQILEDTEAPLALAIIGDRLFYQTFWGTSSNVKQVDLNNISNETEVIEIIGSSRFQLTRKNDRLVYLSSPNAISPVNNFYELNPLSSDVLIATDEFVHPKNLKFVDNYLYFSSKNEIRRLDLNNTSAGSSVIYAAPSNGNNTYNDGHIFGFDIEGNIIYYSQISSNNVFSVDLNNPDEEPKVLLTNPDATTGYGELIIDDGKLYVKKYNEKKLEVFKL</sequence>
<evidence type="ECO:0008006" key="3">
    <source>
        <dbReference type="Google" id="ProtNLM"/>
    </source>
</evidence>
<dbReference type="Proteomes" id="UP001172083">
    <property type="component" value="Unassembled WGS sequence"/>
</dbReference>
<dbReference type="RefSeq" id="WP_346761416.1">
    <property type="nucleotide sequence ID" value="NZ_JAUJEB010000007.1"/>
</dbReference>
<keyword evidence="2" id="KW-1185">Reference proteome</keyword>
<gene>
    <name evidence="1" type="ORF">QQ020_28645</name>
</gene>
<dbReference type="Gene3D" id="2.120.10.30">
    <property type="entry name" value="TolB, C-terminal domain"/>
    <property type="match status" value="1"/>
</dbReference>
<comment type="caution">
    <text evidence="1">The sequence shown here is derived from an EMBL/GenBank/DDBJ whole genome shotgun (WGS) entry which is preliminary data.</text>
</comment>
<evidence type="ECO:0000313" key="1">
    <source>
        <dbReference type="EMBL" id="MDN5216082.1"/>
    </source>
</evidence>